<evidence type="ECO:0000256" key="13">
    <source>
        <dbReference type="SAM" id="Phobius"/>
    </source>
</evidence>
<dbReference type="Gene3D" id="1.10.533.10">
    <property type="entry name" value="Death Domain, Fas"/>
    <property type="match status" value="1"/>
</dbReference>
<evidence type="ECO:0000256" key="1">
    <source>
        <dbReference type="ARBA" id="ARBA00004479"/>
    </source>
</evidence>
<feature type="domain" description="TNFR-Cys" evidence="15">
    <location>
        <begin position="150"/>
        <end position="190"/>
    </location>
</feature>
<dbReference type="FunFam" id="2.10.50.10:FF:000004">
    <property type="entry name" value="Tumor necrosis factor receptor superfamily member 6"/>
    <property type="match status" value="1"/>
</dbReference>
<dbReference type="Pfam" id="PF00020">
    <property type="entry name" value="TNFR_c6"/>
    <property type="match status" value="2"/>
</dbReference>
<dbReference type="InterPro" id="IPR001368">
    <property type="entry name" value="TNFR/NGFR_Cys_rich_reg"/>
</dbReference>
<keyword evidence="4" id="KW-0732">Signal</keyword>
<keyword evidence="2 13" id="KW-0812">Transmembrane</keyword>
<feature type="repeat" description="TNFR-Cys" evidence="11">
    <location>
        <begin position="150"/>
        <end position="190"/>
    </location>
</feature>
<dbReference type="GO" id="GO:0043065">
    <property type="term" value="P:positive regulation of apoptotic process"/>
    <property type="evidence" value="ECO:0007669"/>
    <property type="project" value="TreeGrafter"/>
</dbReference>
<dbReference type="PANTHER" id="PTHR46330:SF15">
    <property type="entry name" value="TUMOR NECROSIS FACTOR RECEPTOR SUPERFAMILY, MEMBER 10D, DECOY WITH TRUNCATED DEATH DOMAIN"/>
    <property type="match status" value="1"/>
</dbReference>
<dbReference type="InterPro" id="IPR034024">
    <property type="entry name" value="TNFRSF10_N"/>
</dbReference>
<dbReference type="Pfam" id="PF00531">
    <property type="entry name" value="Death"/>
    <property type="match status" value="1"/>
</dbReference>
<evidence type="ECO:0000259" key="14">
    <source>
        <dbReference type="PROSITE" id="PS50017"/>
    </source>
</evidence>
<dbReference type="GO" id="GO:0009986">
    <property type="term" value="C:cell surface"/>
    <property type="evidence" value="ECO:0007669"/>
    <property type="project" value="TreeGrafter"/>
</dbReference>
<keyword evidence="10" id="KW-0325">Glycoprotein</keyword>
<keyword evidence="16" id="KW-1185">Reference proteome</keyword>
<dbReference type="InterPro" id="IPR052491">
    <property type="entry name" value="TNFRSF10"/>
</dbReference>
<feature type="region of interest" description="Disordered" evidence="12">
    <location>
        <begin position="200"/>
        <end position="220"/>
    </location>
</feature>
<dbReference type="PANTHER" id="PTHR46330">
    <property type="entry name" value="TUMOR NECROSIS FACTOR RECEPTOR SUPERFAMILY MEMBER 10B"/>
    <property type="match status" value="1"/>
</dbReference>
<comment type="caution">
    <text evidence="11">Lacks conserved residue(s) required for the propagation of feature annotation.</text>
</comment>
<dbReference type="PROSITE" id="PS50050">
    <property type="entry name" value="TNFR_NGFR_2"/>
    <property type="match status" value="2"/>
</dbReference>
<dbReference type="GO" id="GO:0036462">
    <property type="term" value="P:TRAIL-activated apoptotic signaling pathway"/>
    <property type="evidence" value="ECO:0007669"/>
    <property type="project" value="TreeGrafter"/>
</dbReference>
<keyword evidence="6 13" id="KW-1133">Transmembrane helix</keyword>
<evidence type="ECO:0000256" key="7">
    <source>
        <dbReference type="ARBA" id="ARBA00023136"/>
    </source>
</evidence>
<evidence type="ECO:0000313" key="16">
    <source>
        <dbReference type="Proteomes" id="UP000694851"/>
    </source>
</evidence>
<dbReference type="AlphaFoldDB" id="A0A8B7PZ50"/>
<feature type="transmembrane region" description="Helical" evidence="13">
    <location>
        <begin position="228"/>
        <end position="249"/>
    </location>
</feature>
<dbReference type="InterPro" id="IPR011029">
    <property type="entry name" value="DEATH-like_dom_sf"/>
</dbReference>
<protein>
    <submittedName>
        <fullName evidence="17">Tumor necrosis factor receptor superfamily member 10A</fullName>
    </submittedName>
</protein>
<dbReference type="FunFam" id="2.10.50.10:FF:000016">
    <property type="entry name" value="Tumor necrosis factor receptor superfamily member 10B"/>
    <property type="match status" value="1"/>
</dbReference>
<feature type="disulfide bond" evidence="11">
    <location>
        <begin position="131"/>
        <end position="149"/>
    </location>
</feature>
<dbReference type="GO" id="GO:0005886">
    <property type="term" value="C:plasma membrane"/>
    <property type="evidence" value="ECO:0007669"/>
    <property type="project" value="TreeGrafter"/>
</dbReference>
<keyword evidence="8 11" id="KW-1015">Disulfide bond</keyword>
<dbReference type="InterPro" id="IPR000488">
    <property type="entry name" value="Death_dom"/>
</dbReference>
<proteinExistence type="predicted"/>
<accession>A0A8B7PZ50</accession>
<evidence type="ECO:0000256" key="12">
    <source>
        <dbReference type="SAM" id="MobiDB-lite"/>
    </source>
</evidence>
<dbReference type="RefSeq" id="XP_019480952.1">
    <property type="nucleotide sequence ID" value="XM_019625407.1"/>
</dbReference>
<dbReference type="CDD" id="cd08315">
    <property type="entry name" value="Death_TRAILR_DR4_DR5"/>
    <property type="match status" value="1"/>
</dbReference>
<evidence type="ECO:0000256" key="4">
    <source>
        <dbReference type="ARBA" id="ARBA00022729"/>
    </source>
</evidence>
<dbReference type="PRINTS" id="PR01956">
    <property type="entry name" value="TNFACTORR10"/>
</dbReference>
<evidence type="ECO:0000256" key="2">
    <source>
        <dbReference type="ARBA" id="ARBA00022692"/>
    </source>
</evidence>
<dbReference type="OrthoDB" id="9417953at2759"/>
<comment type="subcellular location">
    <subcellularLocation>
        <location evidence="1">Membrane</location>
        <topology evidence="1">Single-pass type I membrane protein</topology>
    </subcellularLocation>
</comment>
<dbReference type="Gene3D" id="2.10.50.10">
    <property type="entry name" value="Tumor Necrosis Factor Receptor, subunit A, domain 2"/>
    <property type="match status" value="3"/>
</dbReference>
<feature type="disulfide bond" evidence="11">
    <location>
        <begin position="128"/>
        <end position="141"/>
    </location>
</feature>
<dbReference type="Proteomes" id="UP000694851">
    <property type="component" value="Unplaced"/>
</dbReference>
<keyword evidence="9 17" id="KW-0675">Receptor</keyword>
<evidence type="ECO:0000313" key="17">
    <source>
        <dbReference type="RefSeq" id="XP_019480952.1"/>
    </source>
</evidence>
<evidence type="ECO:0000256" key="3">
    <source>
        <dbReference type="ARBA" id="ARBA00022703"/>
    </source>
</evidence>
<organism evidence="16 17">
    <name type="scientific">Hipposideros armiger</name>
    <name type="common">Great Himalayan leaf-nosed bat</name>
    <dbReference type="NCBI Taxonomy" id="186990"/>
    <lineage>
        <taxon>Eukaryota</taxon>
        <taxon>Metazoa</taxon>
        <taxon>Chordata</taxon>
        <taxon>Craniata</taxon>
        <taxon>Vertebrata</taxon>
        <taxon>Euteleostomi</taxon>
        <taxon>Mammalia</taxon>
        <taxon>Eutheria</taxon>
        <taxon>Laurasiatheria</taxon>
        <taxon>Chiroptera</taxon>
        <taxon>Yinpterochiroptera</taxon>
        <taxon>Rhinolophoidea</taxon>
        <taxon>Hipposideridae</taxon>
        <taxon>Hipposideros</taxon>
    </lineage>
</organism>
<dbReference type="InterPro" id="IPR020465">
    <property type="entry name" value="TNFR_10"/>
</dbReference>
<evidence type="ECO:0000259" key="15">
    <source>
        <dbReference type="PROSITE" id="PS50050"/>
    </source>
</evidence>
<feature type="region of interest" description="Disordered" evidence="12">
    <location>
        <begin position="1"/>
        <end position="34"/>
    </location>
</feature>
<evidence type="ECO:0000256" key="5">
    <source>
        <dbReference type="ARBA" id="ARBA00022737"/>
    </source>
</evidence>
<gene>
    <name evidence="17" type="primary">TNFRSF10A</name>
</gene>
<feature type="domain" description="TNFR-Cys" evidence="15">
    <location>
        <begin position="108"/>
        <end position="149"/>
    </location>
</feature>
<evidence type="ECO:0000256" key="11">
    <source>
        <dbReference type="PROSITE-ProRule" id="PRU00206"/>
    </source>
</evidence>
<dbReference type="GO" id="GO:0004888">
    <property type="term" value="F:transmembrane signaling receptor activity"/>
    <property type="evidence" value="ECO:0007669"/>
    <property type="project" value="UniProtKB-ARBA"/>
</dbReference>
<dbReference type="GO" id="GO:0045569">
    <property type="term" value="F:TRAIL binding"/>
    <property type="evidence" value="ECO:0007669"/>
    <property type="project" value="InterPro"/>
</dbReference>
<keyword evidence="5" id="KW-0677">Repeat</keyword>
<reference evidence="17" key="1">
    <citation type="submission" date="2025-08" db="UniProtKB">
        <authorList>
            <consortium name="RefSeq"/>
        </authorList>
    </citation>
    <scope>IDENTIFICATION</scope>
    <source>
        <tissue evidence="17">Muscle</tissue>
    </source>
</reference>
<dbReference type="CTD" id="8797"/>
<dbReference type="CDD" id="cd10580">
    <property type="entry name" value="TNFRSF10"/>
    <property type="match status" value="1"/>
</dbReference>
<dbReference type="SUPFAM" id="SSF57586">
    <property type="entry name" value="TNF receptor-like"/>
    <property type="match status" value="3"/>
</dbReference>
<feature type="domain" description="Death" evidence="14">
    <location>
        <begin position="375"/>
        <end position="427"/>
    </location>
</feature>
<evidence type="ECO:0000256" key="9">
    <source>
        <dbReference type="ARBA" id="ARBA00023170"/>
    </source>
</evidence>
<dbReference type="InterPro" id="IPR034029">
    <property type="entry name" value="TNFRSF10A/B_death"/>
</dbReference>
<evidence type="ECO:0000256" key="10">
    <source>
        <dbReference type="ARBA" id="ARBA00023180"/>
    </source>
</evidence>
<dbReference type="SUPFAM" id="SSF47986">
    <property type="entry name" value="DEATH domain"/>
    <property type="match status" value="1"/>
</dbReference>
<dbReference type="SMART" id="SM00208">
    <property type="entry name" value="TNFR"/>
    <property type="match status" value="2"/>
</dbReference>
<sequence>MTTLPGPGALPDGTGQRGHSAWAPSGARALRSPAPVPARGARLRLWGPRAQIFVFALLMWVLNASAVTTGQDRVHSQPAAPQGWKQGLSDKLCPPGFFLSEYSGDCAPCIWGKEFTNHSNNLPSCQFCSDCGPGEEEKSPCTRTKDRECQCKPRTFLGKNSPEFCQPCSTRCPDGMVVAANCTPWSDLECVAQKSRNETNGEAAVPGEPATCPGPHNAPSPSSGSSQLLIGIVLGAVYVPLLIITCAYYHRRRICQGCGVVTECTNRVIFRCLCPPRGPEGVDNARNEIVSSTGSLSTQASEQELGHQEHAELKDVFIQSPADAERLAFWNPGLLLVQDCGAGLKLFFDYFTSIVIFNSWSVLKRLMASMTIICVARAQVSNPREALYEMLVTWLNNKGRAASVNTFLDALETLRERHTKELIQDHLVGSGKYVYKEDGAGSALS</sequence>
<name>A0A8B7PZ50_HIPAR</name>
<dbReference type="GeneID" id="109372325"/>
<feature type="repeat" description="TNFR-Cys" evidence="11">
    <location>
        <begin position="108"/>
        <end position="149"/>
    </location>
</feature>
<evidence type="ECO:0000256" key="6">
    <source>
        <dbReference type="ARBA" id="ARBA00022989"/>
    </source>
</evidence>
<dbReference type="KEGG" id="hai:109372325"/>
<feature type="disulfide bond" evidence="11">
    <location>
        <begin position="172"/>
        <end position="190"/>
    </location>
</feature>
<evidence type="ECO:0000256" key="8">
    <source>
        <dbReference type="ARBA" id="ARBA00023157"/>
    </source>
</evidence>
<dbReference type="PROSITE" id="PS50017">
    <property type="entry name" value="DEATH_DOMAIN"/>
    <property type="match status" value="1"/>
</dbReference>
<keyword evidence="3" id="KW-0053">Apoptosis</keyword>
<keyword evidence="7 13" id="KW-0472">Membrane</keyword>